<dbReference type="Gene3D" id="1.10.357.10">
    <property type="entry name" value="Tetracycline Repressor, domain 2"/>
    <property type="match status" value="1"/>
</dbReference>
<dbReference type="PROSITE" id="PS50977">
    <property type="entry name" value="HTH_TETR_2"/>
    <property type="match status" value="1"/>
</dbReference>
<dbReference type="Pfam" id="PF16925">
    <property type="entry name" value="TetR_C_13"/>
    <property type="match status" value="1"/>
</dbReference>
<dbReference type="PANTHER" id="PTHR47506:SF1">
    <property type="entry name" value="HTH-TYPE TRANSCRIPTIONAL REGULATOR YJDC"/>
    <property type="match status" value="1"/>
</dbReference>
<feature type="DNA-binding region" description="H-T-H motif" evidence="4">
    <location>
        <begin position="29"/>
        <end position="48"/>
    </location>
</feature>
<keyword evidence="2 4" id="KW-0238">DNA-binding</keyword>
<dbReference type="SUPFAM" id="SSF46689">
    <property type="entry name" value="Homeodomain-like"/>
    <property type="match status" value="1"/>
</dbReference>
<keyword evidence="3" id="KW-0804">Transcription</keyword>
<gene>
    <name evidence="6" type="ORF">JTBM06_V1_90007</name>
</gene>
<reference evidence="6" key="1">
    <citation type="submission" date="2019-07" db="EMBL/GenBank/DDBJ databases">
        <authorList>
            <person name="Weber M."/>
            <person name="Kostadinov I."/>
            <person name="Kostadinov D I."/>
        </authorList>
    </citation>
    <scope>NUCLEOTIDE SEQUENCE</scope>
    <source>
        <strain evidence="6">Gfbio:sag-sample-m06:053724c1-46a9-4a36-b237-ea2bf867836b</strain>
    </source>
</reference>
<dbReference type="Gene3D" id="1.10.10.60">
    <property type="entry name" value="Homeodomain-like"/>
    <property type="match status" value="1"/>
</dbReference>
<organism evidence="6">
    <name type="scientific">uncultured Woeseiaceae bacterium</name>
    <dbReference type="NCBI Taxonomy" id="1983305"/>
    <lineage>
        <taxon>Bacteria</taxon>
        <taxon>Pseudomonadati</taxon>
        <taxon>Pseudomonadota</taxon>
        <taxon>Gammaproteobacteria</taxon>
        <taxon>Woeseiales</taxon>
        <taxon>Woeseiaceae</taxon>
        <taxon>environmental samples</taxon>
    </lineage>
</organism>
<evidence type="ECO:0000256" key="4">
    <source>
        <dbReference type="PROSITE-ProRule" id="PRU00335"/>
    </source>
</evidence>
<evidence type="ECO:0000256" key="3">
    <source>
        <dbReference type="ARBA" id="ARBA00023163"/>
    </source>
</evidence>
<dbReference type="PANTHER" id="PTHR47506">
    <property type="entry name" value="TRANSCRIPTIONAL REGULATORY PROTEIN"/>
    <property type="match status" value="1"/>
</dbReference>
<name>A0A7D9D247_9GAMM</name>
<accession>A0A7D9D247</accession>
<dbReference type="GO" id="GO:0003677">
    <property type="term" value="F:DNA binding"/>
    <property type="evidence" value="ECO:0007669"/>
    <property type="project" value="UniProtKB-UniRule"/>
</dbReference>
<proteinExistence type="predicted"/>
<dbReference type="AlphaFoldDB" id="A0A7D9D247"/>
<dbReference type="EMBL" id="LR633967">
    <property type="protein sequence ID" value="VUX55718.1"/>
    <property type="molecule type" value="Genomic_DNA"/>
</dbReference>
<keyword evidence="1" id="KW-0805">Transcription regulation</keyword>
<dbReference type="InterPro" id="IPR001647">
    <property type="entry name" value="HTH_TetR"/>
</dbReference>
<sequence length="193" mass="21786">MARTREFDPNDVLKTAVDVFWEKGYHNGSVDEVVKRSGVAKYGIYGTFGTKRELFLKALTQFAADRHQDIQRPIRRPDASLPEILAFFKQAPAQMTPANGVHGCLITNTGIELGLKDPEIRDFVMEFFRDTAEVLNRCLTRAVDKGELEAPNDIPKLATYLATEFRTALMLAASGYSRRDIRRHLSVAIRVLE</sequence>
<dbReference type="InterPro" id="IPR009057">
    <property type="entry name" value="Homeodomain-like_sf"/>
</dbReference>
<evidence type="ECO:0000256" key="2">
    <source>
        <dbReference type="ARBA" id="ARBA00023125"/>
    </source>
</evidence>
<dbReference type="SUPFAM" id="SSF48498">
    <property type="entry name" value="Tetracyclin repressor-like, C-terminal domain"/>
    <property type="match status" value="1"/>
</dbReference>
<feature type="domain" description="HTH tetR-type" evidence="5">
    <location>
        <begin position="6"/>
        <end position="66"/>
    </location>
</feature>
<evidence type="ECO:0000313" key="6">
    <source>
        <dbReference type="EMBL" id="VUX55718.1"/>
    </source>
</evidence>
<dbReference type="InterPro" id="IPR011075">
    <property type="entry name" value="TetR_C"/>
</dbReference>
<dbReference type="Pfam" id="PF00440">
    <property type="entry name" value="TetR_N"/>
    <property type="match status" value="1"/>
</dbReference>
<dbReference type="PRINTS" id="PR00455">
    <property type="entry name" value="HTHTETR"/>
</dbReference>
<dbReference type="InterPro" id="IPR036271">
    <property type="entry name" value="Tet_transcr_reg_TetR-rel_C_sf"/>
</dbReference>
<protein>
    <submittedName>
        <fullName evidence="6">Putative Transcriptional regulator, TetR family</fullName>
    </submittedName>
</protein>
<evidence type="ECO:0000256" key="1">
    <source>
        <dbReference type="ARBA" id="ARBA00023015"/>
    </source>
</evidence>
<evidence type="ECO:0000259" key="5">
    <source>
        <dbReference type="PROSITE" id="PS50977"/>
    </source>
</evidence>